<keyword evidence="2" id="KW-1185">Reference proteome</keyword>
<dbReference type="Proteomes" id="UP000308600">
    <property type="component" value="Unassembled WGS sequence"/>
</dbReference>
<organism evidence="1 2">
    <name type="scientific">Pluteus cervinus</name>
    <dbReference type="NCBI Taxonomy" id="181527"/>
    <lineage>
        <taxon>Eukaryota</taxon>
        <taxon>Fungi</taxon>
        <taxon>Dikarya</taxon>
        <taxon>Basidiomycota</taxon>
        <taxon>Agaricomycotina</taxon>
        <taxon>Agaricomycetes</taxon>
        <taxon>Agaricomycetidae</taxon>
        <taxon>Agaricales</taxon>
        <taxon>Pluteineae</taxon>
        <taxon>Pluteaceae</taxon>
        <taxon>Pluteus</taxon>
    </lineage>
</organism>
<sequence>ADIFVPQYLRDIQLQPHTLYFLPPLNPFPSYEYPNQFFPPQLLQALPVPLHTLLISAPPAFLSVPLTHTAYRDHWFELLRTELDTVTFHKEQIVLWKSRIQVHDWTKAEFRVTVIGIRENYPWLDIGDIIHLRQVLEENKAGSSLAFEARIITLRKRLGHVHLHSPALRGHLESWLGPQIPPTGFVEGAPVPMVFNLTFLTNAAPFCKMGAAVNSVANALADGDDSLSRQWLFPEVDRLRIKLISDESLIEASQWIDTGLNAEQRMAVTSMALYSLSVPHIVLGPPGTGKTRTLVEGVLQILRVQKQAAVLLCAPSNPAADTLAMRLRSVLAPGDMLRLNDQNRTFAEVPVSLMQYCCIENDKFALPSWKRLMKYRVVVCSCIDADILVTARCTNSELSVIEREVVSAFRHSEASQAMRPHWTHLVIDEAAQGSEPELLIPVSVVATTNSSGPLDLPPQIVLCGDPNQLGPIVSSERARTGELEMSLLERLVGQSVYAHPSEGQFETNYRSHPAILMPPSAMFYDDTLEPCAANGSVEWSQLNNTSLPLMFIGHEDEAQCVDERATWYNPGEINRIVEAITSLLAEGAKSTPPLHANDIGVMAPWREQVWRLREKLREQDMRDVDVGTVEDYQGRESRVVILSCVRSHRRFLEEDALKNMGVIFEKKRMNVAITRARELLIVVGNGKLLSSDPYWKSFIQFTIRNKLYVGPELDLDMDGSYVSRLESKWILDHGKNLGEEDLGTLLAGGMARELLKD</sequence>
<gene>
    <name evidence="1" type="ORF">BDN72DRAFT_934696</name>
</gene>
<protein>
    <submittedName>
        <fullName evidence="1">P-loop containing nucleoside triphosphate hydrolase protein</fullName>
    </submittedName>
</protein>
<accession>A0ACD3B1U2</accession>
<evidence type="ECO:0000313" key="2">
    <source>
        <dbReference type="Proteomes" id="UP000308600"/>
    </source>
</evidence>
<feature type="non-terminal residue" evidence="1">
    <location>
        <position position="1"/>
    </location>
</feature>
<dbReference type="EMBL" id="ML208296">
    <property type="protein sequence ID" value="TFK71577.1"/>
    <property type="molecule type" value="Genomic_DNA"/>
</dbReference>
<evidence type="ECO:0000313" key="1">
    <source>
        <dbReference type="EMBL" id="TFK71577.1"/>
    </source>
</evidence>
<keyword evidence="1" id="KW-0378">Hydrolase</keyword>
<reference evidence="1 2" key="1">
    <citation type="journal article" date="2019" name="Nat. Ecol. Evol.">
        <title>Megaphylogeny resolves global patterns of mushroom evolution.</title>
        <authorList>
            <person name="Varga T."/>
            <person name="Krizsan K."/>
            <person name="Foldi C."/>
            <person name="Dima B."/>
            <person name="Sanchez-Garcia M."/>
            <person name="Sanchez-Ramirez S."/>
            <person name="Szollosi G.J."/>
            <person name="Szarkandi J.G."/>
            <person name="Papp V."/>
            <person name="Albert L."/>
            <person name="Andreopoulos W."/>
            <person name="Angelini C."/>
            <person name="Antonin V."/>
            <person name="Barry K.W."/>
            <person name="Bougher N.L."/>
            <person name="Buchanan P."/>
            <person name="Buyck B."/>
            <person name="Bense V."/>
            <person name="Catcheside P."/>
            <person name="Chovatia M."/>
            <person name="Cooper J."/>
            <person name="Damon W."/>
            <person name="Desjardin D."/>
            <person name="Finy P."/>
            <person name="Geml J."/>
            <person name="Haridas S."/>
            <person name="Hughes K."/>
            <person name="Justo A."/>
            <person name="Karasinski D."/>
            <person name="Kautmanova I."/>
            <person name="Kiss B."/>
            <person name="Kocsube S."/>
            <person name="Kotiranta H."/>
            <person name="LaButti K.M."/>
            <person name="Lechner B.E."/>
            <person name="Liimatainen K."/>
            <person name="Lipzen A."/>
            <person name="Lukacs Z."/>
            <person name="Mihaltcheva S."/>
            <person name="Morgado L.N."/>
            <person name="Niskanen T."/>
            <person name="Noordeloos M.E."/>
            <person name="Ohm R.A."/>
            <person name="Ortiz-Santana B."/>
            <person name="Ovrebo C."/>
            <person name="Racz N."/>
            <person name="Riley R."/>
            <person name="Savchenko A."/>
            <person name="Shiryaev A."/>
            <person name="Soop K."/>
            <person name="Spirin V."/>
            <person name="Szebenyi C."/>
            <person name="Tomsovsky M."/>
            <person name="Tulloss R.E."/>
            <person name="Uehling J."/>
            <person name="Grigoriev I.V."/>
            <person name="Vagvolgyi C."/>
            <person name="Papp T."/>
            <person name="Martin F.M."/>
            <person name="Miettinen O."/>
            <person name="Hibbett D.S."/>
            <person name="Nagy L.G."/>
        </authorList>
    </citation>
    <scope>NUCLEOTIDE SEQUENCE [LARGE SCALE GENOMIC DNA]</scope>
    <source>
        <strain evidence="1 2">NL-1719</strain>
    </source>
</reference>
<name>A0ACD3B1U2_9AGAR</name>
<proteinExistence type="predicted"/>